<protein>
    <submittedName>
        <fullName evidence="1">Two-component system sensor kinase</fullName>
    </submittedName>
</protein>
<comment type="caution">
    <text evidence="1">The sequence shown here is derived from an EMBL/GenBank/DDBJ whole genome shotgun (WGS) entry which is preliminary data.</text>
</comment>
<sequence length="173" mass="18691">DWKLAADAAAQREVLSEEKDLRMFNRVLENGGAYTRMDGPPPAFVSRARIECVPVCPRDLSPVAIMARVGAVEELRRIGGMERTYRTLYQRLTAMVAGGIYPFPYDPGAAESPRVGDGILVTDGSARVTFASPNAMNALHRLGCRSVVEGFRLADVGVNEDAVELAISKAIPA</sequence>
<keyword evidence="1" id="KW-0418">Kinase</keyword>
<dbReference type="GO" id="GO:0016301">
    <property type="term" value="F:kinase activity"/>
    <property type="evidence" value="ECO:0007669"/>
    <property type="project" value="UniProtKB-KW"/>
</dbReference>
<feature type="non-terminal residue" evidence="1">
    <location>
        <position position="173"/>
    </location>
</feature>
<organism evidence="1">
    <name type="scientific">mine drainage metagenome</name>
    <dbReference type="NCBI Taxonomy" id="410659"/>
    <lineage>
        <taxon>unclassified sequences</taxon>
        <taxon>metagenomes</taxon>
        <taxon>ecological metagenomes</taxon>
    </lineage>
</organism>
<feature type="non-terminal residue" evidence="1">
    <location>
        <position position="1"/>
    </location>
</feature>
<reference evidence="1" key="1">
    <citation type="submission" date="2013-08" db="EMBL/GenBank/DDBJ databases">
        <authorList>
            <person name="Mendez C."/>
            <person name="Richter M."/>
            <person name="Ferrer M."/>
            <person name="Sanchez J."/>
        </authorList>
    </citation>
    <scope>NUCLEOTIDE SEQUENCE</scope>
</reference>
<dbReference type="EMBL" id="AUZY01000740">
    <property type="protein sequence ID" value="EQD77544.1"/>
    <property type="molecule type" value="Genomic_DNA"/>
</dbReference>
<reference evidence="1" key="2">
    <citation type="journal article" date="2014" name="ISME J.">
        <title>Microbial stratification in low pH oxic and suboxic macroscopic growths along an acid mine drainage.</title>
        <authorList>
            <person name="Mendez-Garcia C."/>
            <person name="Mesa V."/>
            <person name="Sprenger R.R."/>
            <person name="Richter M."/>
            <person name="Diez M.S."/>
            <person name="Solano J."/>
            <person name="Bargiela R."/>
            <person name="Golyshina O.V."/>
            <person name="Manteca A."/>
            <person name="Ramos J.L."/>
            <person name="Gallego J.R."/>
            <person name="Llorente I."/>
            <person name="Martins Dos Santos V.A."/>
            <person name="Jensen O.N."/>
            <person name="Pelaez A.I."/>
            <person name="Sanchez J."/>
            <person name="Ferrer M."/>
        </authorList>
    </citation>
    <scope>NUCLEOTIDE SEQUENCE</scope>
</reference>
<evidence type="ECO:0000313" key="1">
    <source>
        <dbReference type="EMBL" id="EQD77544.1"/>
    </source>
</evidence>
<proteinExistence type="predicted"/>
<gene>
    <name evidence="1" type="ORF">B1B_01005</name>
</gene>
<dbReference type="AlphaFoldDB" id="T1D7Z4"/>
<accession>T1D7Z4</accession>
<name>T1D7Z4_9ZZZZ</name>
<dbReference type="Gene3D" id="3.30.450.20">
    <property type="entry name" value="PAS domain"/>
    <property type="match status" value="1"/>
</dbReference>
<keyword evidence="1" id="KW-0808">Transferase</keyword>